<reference evidence="1" key="1">
    <citation type="submission" date="2021-06" db="EMBL/GenBank/DDBJ databases">
        <authorList>
            <person name="Kallberg Y."/>
            <person name="Tangrot J."/>
            <person name="Rosling A."/>
        </authorList>
    </citation>
    <scope>NUCLEOTIDE SEQUENCE</scope>
    <source>
        <strain evidence="1">MA461A</strain>
    </source>
</reference>
<evidence type="ECO:0000313" key="1">
    <source>
        <dbReference type="EMBL" id="CAG8849595.1"/>
    </source>
</evidence>
<feature type="non-terminal residue" evidence="1">
    <location>
        <position position="117"/>
    </location>
</feature>
<accession>A0ACA9SW84</accession>
<sequence>PDGVSTDLRKVEAVRSFPVPTTLRQLRGFLGLASYYRRFIHDFSKIAAPLHLLLKKDVKYLWSSKQETAFQALKEKLTTAPVLAYPNFSQEFLLFTDALGIALGAILSQRDLQGRER</sequence>
<protein>
    <submittedName>
        <fullName evidence="1">4360_t:CDS:1</fullName>
    </submittedName>
</protein>
<name>A0ACA9SW84_9GLOM</name>
<organism evidence="1 2">
    <name type="scientific">Racocetra persica</name>
    <dbReference type="NCBI Taxonomy" id="160502"/>
    <lineage>
        <taxon>Eukaryota</taxon>
        <taxon>Fungi</taxon>
        <taxon>Fungi incertae sedis</taxon>
        <taxon>Mucoromycota</taxon>
        <taxon>Glomeromycotina</taxon>
        <taxon>Glomeromycetes</taxon>
        <taxon>Diversisporales</taxon>
        <taxon>Gigasporaceae</taxon>
        <taxon>Racocetra</taxon>
    </lineage>
</organism>
<comment type="caution">
    <text evidence="1">The sequence shown here is derived from an EMBL/GenBank/DDBJ whole genome shotgun (WGS) entry which is preliminary data.</text>
</comment>
<dbReference type="EMBL" id="CAJVQC010166415">
    <property type="protein sequence ID" value="CAG8849595.1"/>
    <property type="molecule type" value="Genomic_DNA"/>
</dbReference>
<feature type="non-terminal residue" evidence="1">
    <location>
        <position position="1"/>
    </location>
</feature>
<proteinExistence type="predicted"/>
<gene>
    <name evidence="1" type="ORF">RPERSI_LOCUS35668</name>
</gene>
<keyword evidence="2" id="KW-1185">Reference proteome</keyword>
<evidence type="ECO:0000313" key="2">
    <source>
        <dbReference type="Proteomes" id="UP000789920"/>
    </source>
</evidence>
<dbReference type="Proteomes" id="UP000789920">
    <property type="component" value="Unassembled WGS sequence"/>
</dbReference>